<dbReference type="SMART" id="SM00671">
    <property type="entry name" value="SEL1"/>
    <property type="match status" value="4"/>
</dbReference>
<dbReference type="Pfam" id="PF08238">
    <property type="entry name" value="Sel1"/>
    <property type="match status" value="3"/>
</dbReference>
<evidence type="ECO:0000313" key="1">
    <source>
        <dbReference type="EMBL" id="OGH03407.1"/>
    </source>
</evidence>
<dbReference type="InterPro" id="IPR006597">
    <property type="entry name" value="Sel1-like"/>
</dbReference>
<organism evidence="1 2">
    <name type="scientific">Candidatus Lambdaproteobacteria bacterium RIFOXYD2_FULL_56_26</name>
    <dbReference type="NCBI Taxonomy" id="1817773"/>
    <lineage>
        <taxon>Bacteria</taxon>
        <taxon>Pseudomonadati</taxon>
        <taxon>Pseudomonadota</taxon>
        <taxon>Candidatus Lambdaproteobacteria</taxon>
    </lineage>
</organism>
<dbReference type="AlphaFoldDB" id="A0A1F6GZ21"/>
<reference evidence="1 2" key="1">
    <citation type="journal article" date="2016" name="Nat. Commun.">
        <title>Thousands of microbial genomes shed light on interconnected biogeochemical processes in an aquifer system.</title>
        <authorList>
            <person name="Anantharaman K."/>
            <person name="Brown C.T."/>
            <person name="Hug L.A."/>
            <person name="Sharon I."/>
            <person name="Castelle C.J."/>
            <person name="Probst A.J."/>
            <person name="Thomas B.C."/>
            <person name="Singh A."/>
            <person name="Wilkins M.J."/>
            <person name="Karaoz U."/>
            <person name="Brodie E.L."/>
            <person name="Williams K.H."/>
            <person name="Hubbard S.S."/>
            <person name="Banfield J.F."/>
        </authorList>
    </citation>
    <scope>NUCLEOTIDE SEQUENCE [LARGE SCALE GENOMIC DNA]</scope>
</reference>
<evidence type="ECO:0000313" key="2">
    <source>
        <dbReference type="Proteomes" id="UP000177583"/>
    </source>
</evidence>
<sequence length="801" mass="87618">MAARPWFKKILLLLWAVTLGGSTGLAGSLSFDQLQHLLSKPLAFGLLTMVVGESSPKEGGRVDLIQAQLVAQGVKLELDGAYALLKDDAVTLVFPSGFQPQQGRGVQFKNLTLRFEAADLAPGQVRRFSFAAELIQTGDWRIKGAAGRSFESTGPLEGELKAQEVVWLKEVGLSVPLQMEFHDFALTLKAQDQVSQGQLDFTFLLVSPELKLKSLRSQSRFRFSQESFLALKNADNPKSQKTAWRAWINEVSASLNSKSRLEGFSFQDPASGETLELAQGELEIEQGLDQGLFGSGRYETTLKLSLDRFVASMLQGELKIKHFLAQSSGSYGSQASQRYQQSEVDQEAGLAQLLALLGDSKTLWELNVEGLELNGGKDPMRIALLSVKGNTQGQGGKLDLELNLQAQGKRPESSGVLSQIDHKTSLKLKGIALEELVQTLQALGPGHDSEQSFAILWQLLTPSRLELDSSTTLGGQAGVSLKLARLQPQAAQSLELGYLDFVSKVYPAHGTEFFLTQLGRTGHLMGGLTVMHWQRLAQGWDGEEQGPWTQTINEQKGNFFDLDGFRLTNDFSVLEGELKVNGKSLAHLGESPLYEVEVEEKTLRPLYAKWLNHDPKLPFGLGRMVAEGRQVPQNDELALAWFAQASEAGDLNGRAYYAGMLLEGRGTAQDLDRGNQLLLQPLQAGNLYGIYFAGRAAQFGYGRAADPAQAKVLLDKAARAGLDLAMLDLGLILLDSKQSQAEVEAGMRWIEFSARTYPEAAYVAFELFKLSNPESALAYLKQAAAMGHQKAKEALVILESQ</sequence>
<dbReference type="SUPFAM" id="SSF81901">
    <property type="entry name" value="HCP-like"/>
    <property type="match status" value="1"/>
</dbReference>
<evidence type="ECO:0008006" key="3">
    <source>
        <dbReference type="Google" id="ProtNLM"/>
    </source>
</evidence>
<dbReference type="EMBL" id="MFNF01000017">
    <property type="protein sequence ID" value="OGH03407.1"/>
    <property type="molecule type" value="Genomic_DNA"/>
</dbReference>
<dbReference type="Gene3D" id="1.25.40.10">
    <property type="entry name" value="Tetratricopeptide repeat domain"/>
    <property type="match status" value="1"/>
</dbReference>
<dbReference type="InterPro" id="IPR011990">
    <property type="entry name" value="TPR-like_helical_dom_sf"/>
</dbReference>
<name>A0A1F6GZ21_9PROT</name>
<gene>
    <name evidence="1" type="ORF">A2557_02675</name>
</gene>
<comment type="caution">
    <text evidence="1">The sequence shown here is derived from an EMBL/GenBank/DDBJ whole genome shotgun (WGS) entry which is preliminary data.</text>
</comment>
<accession>A0A1F6GZ21</accession>
<dbReference type="Proteomes" id="UP000177583">
    <property type="component" value="Unassembled WGS sequence"/>
</dbReference>
<proteinExistence type="predicted"/>
<protein>
    <recommendedName>
        <fullName evidence="3">Sel1 repeat family protein</fullName>
    </recommendedName>
</protein>